<evidence type="ECO:0000256" key="1">
    <source>
        <dbReference type="SAM" id="SignalP"/>
    </source>
</evidence>
<dbReference type="Proteomes" id="UP000653305">
    <property type="component" value="Unassembled WGS sequence"/>
</dbReference>
<comment type="caution">
    <text evidence="2">The sequence shown here is derived from an EMBL/GenBank/DDBJ whole genome shotgun (WGS) entry which is preliminary data.</text>
</comment>
<dbReference type="InterPro" id="IPR038975">
    <property type="entry name" value="THNL"/>
</dbReference>
<sequence length="109" mass="12087">MEKRVGGILAVVVVVAAAAANCSVQAQIYSCWGGCYNECFLRSNETRTDSFACYYECLNSCVPRTPADYQYYCQIGCNLEQCTQFTSDGAKLERCFGKCTNLCKKTLKP</sequence>
<reference evidence="2" key="1">
    <citation type="submission" date="2020-07" db="EMBL/GenBank/DDBJ databases">
        <title>Ethylene signaling mediates host invasion by parasitic plants.</title>
        <authorList>
            <person name="Yoshida S."/>
        </authorList>
    </citation>
    <scope>NUCLEOTIDE SEQUENCE</scope>
    <source>
        <strain evidence="2">Okayama</strain>
    </source>
</reference>
<evidence type="ECO:0000313" key="2">
    <source>
        <dbReference type="EMBL" id="GFP80304.1"/>
    </source>
</evidence>
<gene>
    <name evidence="2" type="ORF">PHJA_000173800</name>
</gene>
<dbReference type="AlphaFoldDB" id="A0A830B6P5"/>
<keyword evidence="3" id="KW-1185">Reference proteome</keyword>
<organism evidence="2 3">
    <name type="scientific">Phtheirospermum japonicum</name>
    <dbReference type="NCBI Taxonomy" id="374723"/>
    <lineage>
        <taxon>Eukaryota</taxon>
        <taxon>Viridiplantae</taxon>
        <taxon>Streptophyta</taxon>
        <taxon>Embryophyta</taxon>
        <taxon>Tracheophyta</taxon>
        <taxon>Spermatophyta</taxon>
        <taxon>Magnoliopsida</taxon>
        <taxon>eudicotyledons</taxon>
        <taxon>Gunneridae</taxon>
        <taxon>Pentapetalae</taxon>
        <taxon>asterids</taxon>
        <taxon>lamiids</taxon>
        <taxon>Lamiales</taxon>
        <taxon>Orobanchaceae</taxon>
        <taxon>Orobanchaceae incertae sedis</taxon>
        <taxon>Phtheirospermum</taxon>
    </lineage>
</organism>
<feature type="signal peptide" evidence="1">
    <location>
        <begin position="1"/>
        <end position="26"/>
    </location>
</feature>
<keyword evidence="1" id="KW-0732">Signal</keyword>
<dbReference type="PANTHER" id="PTHR36312">
    <property type="entry name" value="THIONIN-LIKE PROTEIN 1"/>
    <property type="match status" value="1"/>
</dbReference>
<protein>
    <submittedName>
        <fullName evidence="2">Uncharacterized protein</fullName>
    </submittedName>
</protein>
<name>A0A830B6P5_9LAMI</name>
<dbReference type="PANTHER" id="PTHR36312:SF2">
    <property type="entry name" value="THIONIN-LIKE PROTEIN"/>
    <property type="match status" value="1"/>
</dbReference>
<dbReference type="EMBL" id="BMAC01000017">
    <property type="protein sequence ID" value="GFP80304.1"/>
    <property type="molecule type" value="Genomic_DNA"/>
</dbReference>
<proteinExistence type="predicted"/>
<dbReference type="OrthoDB" id="1495565at2759"/>
<feature type="chain" id="PRO_5032645668" evidence="1">
    <location>
        <begin position="27"/>
        <end position="109"/>
    </location>
</feature>
<accession>A0A830B6P5</accession>
<evidence type="ECO:0000313" key="3">
    <source>
        <dbReference type="Proteomes" id="UP000653305"/>
    </source>
</evidence>